<dbReference type="EMBL" id="VUNS01000031">
    <property type="protein sequence ID" value="MST99216.1"/>
    <property type="molecule type" value="Genomic_DNA"/>
</dbReference>
<dbReference type="GO" id="GO:0022857">
    <property type="term" value="F:transmembrane transporter activity"/>
    <property type="evidence" value="ECO:0007669"/>
    <property type="project" value="InterPro"/>
</dbReference>
<dbReference type="RefSeq" id="WP_106055089.1">
    <property type="nucleotide sequence ID" value="NZ_CALXOB010000043.1"/>
</dbReference>
<proteinExistence type="predicted"/>
<dbReference type="Gene3D" id="3.40.190.100">
    <property type="entry name" value="Glycine betaine-binding periplasmic protein, domain 2"/>
    <property type="match status" value="2"/>
</dbReference>
<accession>A0A844G779</accession>
<dbReference type="Pfam" id="PF04069">
    <property type="entry name" value="OpuAC"/>
    <property type="match status" value="2"/>
</dbReference>
<gene>
    <name evidence="2" type="ORF">FYJ85_19495</name>
</gene>
<keyword evidence="3" id="KW-1185">Reference proteome</keyword>
<dbReference type="InterPro" id="IPR007210">
    <property type="entry name" value="ABC_Gly_betaine_transp_sub-bd"/>
</dbReference>
<protein>
    <recommendedName>
        <fullName evidence="1">ABC-type glycine betaine transport system substrate-binding domain-containing protein</fullName>
    </recommendedName>
</protein>
<dbReference type="AlphaFoldDB" id="A0A844G779"/>
<dbReference type="Proteomes" id="UP000435649">
    <property type="component" value="Unassembled WGS sequence"/>
</dbReference>
<evidence type="ECO:0000259" key="1">
    <source>
        <dbReference type="Pfam" id="PF04069"/>
    </source>
</evidence>
<sequence>MKWTRKRIENTIILAVCAAFLIFFNLKNGKDSAGGKGFRVITSTTPAMIEEMAYAIKNDRYAAITAWSPHWMNAELPIKYLKDPEKVFGEAENVHTIVRKGFDKDYPELAKFFRQFKWKTTDLDSLSLICYESDGDYGKGAREWLKRNPELQAAFLKGVRPQPGAKIKMVDIGFHNELATNAMLKILLEEHLKCEVSNVSTTIPIAFEALANGTQDVMVTVWLPNYHKNEFARIRDRVVDLGVNLPGAMMGIAVPEYAPVETIADLKKYRNEFEGKIIGNEPGQGILLLAEKAIEVYGLAGEDK</sequence>
<dbReference type="SUPFAM" id="SSF53850">
    <property type="entry name" value="Periplasmic binding protein-like II"/>
    <property type="match status" value="2"/>
</dbReference>
<feature type="domain" description="ABC-type glycine betaine transport system substrate-binding" evidence="1">
    <location>
        <begin position="36"/>
        <end position="146"/>
    </location>
</feature>
<name>A0A844G779_9BACT</name>
<comment type="caution">
    <text evidence="2">The sequence shown here is derived from an EMBL/GenBank/DDBJ whole genome shotgun (WGS) entry which is preliminary data.</text>
</comment>
<feature type="domain" description="ABC-type glycine betaine transport system substrate-binding" evidence="1">
    <location>
        <begin position="166"/>
        <end position="299"/>
    </location>
</feature>
<evidence type="ECO:0000313" key="2">
    <source>
        <dbReference type="EMBL" id="MST99216.1"/>
    </source>
</evidence>
<organism evidence="2 3">
    <name type="scientific">Victivallis lenta</name>
    <dbReference type="NCBI Taxonomy" id="2606640"/>
    <lineage>
        <taxon>Bacteria</taxon>
        <taxon>Pseudomonadati</taxon>
        <taxon>Lentisphaerota</taxon>
        <taxon>Lentisphaeria</taxon>
        <taxon>Victivallales</taxon>
        <taxon>Victivallaceae</taxon>
        <taxon>Victivallis</taxon>
    </lineage>
</organism>
<reference evidence="2 3" key="1">
    <citation type="submission" date="2019-08" db="EMBL/GenBank/DDBJ databases">
        <title>In-depth cultivation of the pig gut microbiome towards novel bacterial diversity and tailored functional studies.</title>
        <authorList>
            <person name="Wylensek D."/>
            <person name="Hitch T.C.A."/>
            <person name="Clavel T."/>
        </authorList>
    </citation>
    <scope>NUCLEOTIDE SEQUENCE [LARGE SCALE GENOMIC DNA]</scope>
    <source>
        <strain evidence="2 3">BBE-744-WT-12</strain>
    </source>
</reference>
<dbReference type="Gene3D" id="3.10.105.10">
    <property type="entry name" value="Dipeptide-binding Protein, Domain 3"/>
    <property type="match status" value="1"/>
</dbReference>
<evidence type="ECO:0000313" key="3">
    <source>
        <dbReference type="Proteomes" id="UP000435649"/>
    </source>
</evidence>
<dbReference type="GO" id="GO:0043190">
    <property type="term" value="C:ATP-binding cassette (ABC) transporter complex"/>
    <property type="evidence" value="ECO:0007669"/>
    <property type="project" value="InterPro"/>
</dbReference>